<dbReference type="InterPro" id="IPR051531">
    <property type="entry name" value="N-acetyltransferase"/>
</dbReference>
<keyword evidence="2" id="KW-0808">Transferase</keyword>
<keyword evidence="3" id="KW-1185">Reference proteome</keyword>
<name>L8JM18_9BACT</name>
<dbReference type="PANTHER" id="PTHR43792">
    <property type="entry name" value="GNAT FAMILY, PUTATIVE (AFU_ORTHOLOGUE AFUA_3G00765)-RELATED-RELATED"/>
    <property type="match status" value="1"/>
</dbReference>
<dbReference type="SUPFAM" id="SSF55729">
    <property type="entry name" value="Acyl-CoA N-acyltransferases (Nat)"/>
    <property type="match status" value="1"/>
</dbReference>
<feature type="domain" description="N-acetyltransferase" evidence="1">
    <location>
        <begin position="1"/>
        <end position="133"/>
    </location>
</feature>
<gene>
    <name evidence="2" type="ORF">C900_04553</name>
</gene>
<comment type="caution">
    <text evidence="2">The sequence shown here is derived from an EMBL/GenBank/DDBJ whole genome shotgun (WGS) entry which is preliminary data.</text>
</comment>
<dbReference type="AlphaFoldDB" id="L8JM18"/>
<accession>L8JM18</accession>
<dbReference type="GO" id="GO:0016747">
    <property type="term" value="F:acyltransferase activity, transferring groups other than amino-acyl groups"/>
    <property type="evidence" value="ECO:0007669"/>
    <property type="project" value="InterPro"/>
</dbReference>
<proteinExistence type="predicted"/>
<dbReference type="Pfam" id="PF13302">
    <property type="entry name" value="Acetyltransf_3"/>
    <property type="match status" value="1"/>
</dbReference>
<evidence type="ECO:0000259" key="1">
    <source>
        <dbReference type="PROSITE" id="PS51186"/>
    </source>
</evidence>
<evidence type="ECO:0000313" key="2">
    <source>
        <dbReference type="EMBL" id="ELR69850.1"/>
    </source>
</evidence>
<dbReference type="PROSITE" id="PS51186">
    <property type="entry name" value="GNAT"/>
    <property type="match status" value="1"/>
</dbReference>
<dbReference type="InterPro" id="IPR016181">
    <property type="entry name" value="Acyl_CoA_acyltransferase"/>
</dbReference>
<organism evidence="2 3">
    <name type="scientific">Fulvivirga imtechensis AK7</name>
    <dbReference type="NCBI Taxonomy" id="1237149"/>
    <lineage>
        <taxon>Bacteria</taxon>
        <taxon>Pseudomonadati</taxon>
        <taxon>Bacteroidota</taxon>
        <taxon>Cytophagia</taxon>
        <taxon>Cytophagales</taxon>
        <taxon>Fulvivirgaceae</taxon>
        <taxon>Fulvivirga</taxon>
    </lineage>
</organism>
<dbReference type="OrthoDB" id="9811523at2"/>
<dbReference type="eggNOG" id="COG1670">
    <property type="taxonomic scope" value="Bacteria"/>
</dbReference>
<dbReference type="PANTHER" id="PTHR43792:SF13">
    <property type="entry name" value="ACETYLTRANSFERASE"/>
    <property type="match status" value="1"/>
</dbReference>
<dbReference type="Gene3D" id="3.40.630.30">
    <property type="match status" value="1"/>
</dbReference>
<reference evidence="2 3" key="1">
    <citation type="submission" date="2012-12" db="EMBL/GenBank/DDBJ databases">
        <title>Genome assembly of Fulvivirga imtechensis AK7.</title>
        <authorList>
            <person name="Nupur N."/>
            <person name="Khatri I."/>
            <person name="Kumar R."/>
            <person name="Subramanian S."/>
            <person name="Pinnaka A."/>
        </authorList>
    </citation>
    <scope>NUCLEOTIDE SEQUENCE [LARGE SCALE GENOMIC DNA]</scope>
    <source>
        <strain evidence="2 3">AK7</strain>
    </source>
</reference>
<dbReference type="STRING" id="1237149.C900_04553"/>
<protein>
    <submittedName>
        <fullName evidence="2">GNAT family acetyltransferase</fullName>
    </submittedName>
</protein>
<dbReference type="Proteomes" id="UP000011135">
    <property type="component" value="Unassembled WGS sequence"/>
</dbReference>
<sequence length="133" mass="15216">MEVDDVFMAEMEEAMGFWLEGARRYPEQYAWFTNWEIVLKAENMTVGGIGLTGLPDEHGEVMTGYFIDKKYHSQGLASEALAALVNWVFSHPGAEAIRADTPVDNISSQRVLDKNRFVKIGEHDRCFQWKRSK</sequence>
<dbReference type="InterPro" id="IPR000182">
    <property type="entry name" value="GNAT_dom"/>
</dbReference>
<dbReference type="EMBL" id="AMZN01000066">
    <property type="protein sequence ID" value="ELR69850.1"/>
    <property type="molecule type" value="Genomic_DNA"/>
</dbReference>
<dbReference type="RefSeq" id="WP_009581741.1">
    <property type="nucleotide sequence ID" value="NZ_AMZN01000066.1"/>
</dbReference>
<evidence type="ECO:0000313" key="3">
    <source>
        <dbReference type="Proteomes" id="UP000011135"/>
    </source>
</evidence>